<comment type="caution">
    <text evidence="1">The sequence shown here is derived from an EMBL/GenBank/DDBJ whole genome shotgun (WGS) entry which is preliminary data.</text>
</comment>
<protein>
    <recommendedName>
        <fullName evidence="3">F-box domain-containing protein</fullName>
    </recommendedName>
</protein>
<sequence length="495" mass="55963">MSTSNQILTPLASNYDILSHIISFLPISNLPAVLRTSSLFFSVAAPALYRSIPISHTCNPFIGASAEDEDKSTWPYGKDALSERVIEVYLERGPVEEGEELWHETTNVHPLSHVEQVAIQPHPNTFVPTFDHRQSPLHPLPTAAFIAHICRNASRLHFTCTGASRGLPGDWYSAPGDLPPLPGVESMTVKLRVSRSRDAVSFLNACSAERENLYPTCQKINFYLWNDIIPNYNAFDDAISRSMPVSPSLCQNSLVKWRACCLRRGFGTADRLAIDTLLPQLARLVAERKEVKAVAWFNVDPILERFATINEKTLEETMLVKREMESSWISARKAVFSGEEPTLPVPFTFHPAGEYYKTLWDGRWAPDDISPLPSPSSPSAAHRGLESEWYYHESILYPSSPLTHCRTKASRLNQVPMVCFLFLPQERLRYLLLNYTLDDVVYREMERETEEGEGMDEWARKYFRNPENQMNVGSGIESFEMDGGVAVRGHDENLP</sequence>
<accession>A0A1E3K596</accession>
<evidence type="ECO:0000313" key="1">
    <source>
        <dbReference type="EMBL" id="ODO08320.1"/>
    </source>
</evidence>
<name>A0A1E3K596_9TREE</name>
<dbReference type="AlphaFoldDB" id="A0A1E3K596"/>
<dbReference type="Proteomes" id="UP000094819">
    <property type="component" value="Unassembled WGS sequence"/>
</dbReference>
<reference evidence="1 2" key="1">
    <citation type="submission" date="2016-06" db="EMBL/GenBank/DDBJ databases">
        <title>Evolution of pathogenesis and genome organization in the Tremellales.</title>
        <authorList>
            <person name="Cuomo C."/>
            <person name="Litvintseva A."/>
            <person name="Heitman J."/>
            <person name="Chen Y."/>
            <person name="Sun S."/>
            <person name="Springer D."/>
            <person name="Dromer F."/>
            <person name="Young S."/>
            <person name="Zeng Q."/>
            <person name="Chapman S."/>
            <person name="Gujja S."/>
            <person name="Saif S."/>
            <person name="Birren B."/>
        </authorList>
    </citation>
    <scope>NUCLEOTIDE SEQUENCE [LARGE SCALE GENOMIC DNA]</scope>
    <source>
        <strain evidence="1 2">CBS 7118</strain>
    </source>
</reference>
<proteinExistence type="predicted"/>
<organism evidence="1 2">
    <name type="scientific">Cryptococcus wingfieldii CBS 7118</name>
    <dbReference type="NCBI Taxonomy" id="1295528"/>
    <lineage>
        <taxon>Eukaryota</taxon>
        <taxon>Fungi</taxon>
        <taxon>Dikarya</taxon>
        <taxon>Basidiomycota</taxon>
        <taxon>Agaricomycotina</taxon>
        <taxon>Tremellomycetes</taxon>
        <taxon>Tremellales</taxon>
        <taxon>Cryptococcaceae</taxon>
        <taxon>Cryptococcus</taxon>
    </lineage>
</organism>
<dbReference type="OrthoDB" id="10334364at2759"/>
<dbReference type="RefSeq" id="XP_019035177.1">
    <property type="nucleotide sequence ID" value="XM_019172235.1"/>
</dbReference>
<keyword evidence="2" id="KW-1185">Reference proteome</keyword>
<evidence type="ECO:0008006" key="3">
    <source>
        <dbReference type="Google" id="ProtNLM"/>
    </source>
</evidence>
<dbReference type="EMBL" id="AWGH01000001">
    <property type="protein sequence ID" value="ODO08320.1"/>
    <property type="molecule type" value="Genomic_DNA"/>
</dbReference>
<dbReference type="GeneID" id="30189259"/>
<gene>
    <name evidence="1" type="ORF">L198_00044</name>
</gene>
<evidence type="ECO:0000313" key="2">
    <source>
        <dbReference type="Proteomes" id="UP000094819"/>
    </source>
</evidence>